<name>A0A9Q9ENH8_9PEZI</name>
<evidence type="ECO:0000256" key="1">
    <source>
        <dbReference type="SAM" id="MobiDB-lite"/>
    </source>
</evidence>
<proteinExistence type="predicted"/>
<dbReference type="AlphaFoldDB" id="A0A9Q9ENH8"/>
<reference evidence="2" key="1">
    <citation type="submission" date="2022-06" db="EMBL/GenBank/DDBJ databases">
        <title>Complete genome sequences of two strains of the flax pathogen Septoria linicola.</title>
        <authorList>
            <person name="Lapalu N."/>
            <person name="Simon A."/>
            <person name="Demenou B."/>
            <person name="Paumier D."/>
            <person name="Guillot M.-P."/>
            <person name="Gout L."/>
            <person name="Valade R."/>
        </authorList>
    </citation>
    <scope>NUCLEOTIDE SEQUENCE</scope>
    <source>
        <strain evidence="2">SE15195</strain>
    </source>
</reference>
<sequence>MAQAQPNILRRATQVLSQQLEFGQSSAAADRNKPNSPTHWNGNAHRQYLVLVWDKTLEIASKSSKYPKSTTAQLVATQQTMIRKFPELSEGAVTLTRDWMEYVLGVALRHPFCTAEGMGRWEVLAASGGTRGTWGPW</sequence>
<organism evidence="2 3">
    <name type="scientific">Septoria linicola</name>
    <dbReference type="NCBI Taxonomy" id="215465"/>
    <lineage>
        <taxon>Eukaryota</taxon>
        <taxon>Fungi</taxon>
        <taxon>Dikarya</taxon>
        <taxon>Ascomycota</taxon>
        <taxon>Pezizomycotina</taxon>
        <taxon>Dothideomycetes</taxon>
        <taxon>Dothideomycetidae</taxon>
        <taxon>Mycosphaerellales</taxon>
        <taxon>Mycosphaerellaceae</taxon>
        <taxon>Septoria</taxon>
    </lineage>
</organism>
<evidence type="ECO:0000313" key="2">
    <source>
        <dbReference type="EMBL" id="USW57075.1"/>
    </source>
</evidence>
<evidence type="ECO:0000313" key="3">
    <source>
        <dbReference type="Proteomes" id="UP001056384"/>
    </source>
</evidence>
<gene>
    <name evidence="2" type="ORF">Slin15195_G103940</name>
</gene>
<protein>
    <submittedName>
        <fullName evidence="2">Uncharacterized protein</fullName>
    </submittedName>
</protein>
<feature type="region of interest" description="Disordered" evidence="1">
    <location>
        <begin position="23"/>
        <end position="42"/>
    </location>
</feature>
<dbReference type="Proteomes" id="UP001056384">
    <property type="component" value="Chromosome 9"/>
</dbReference>
<accession>A0A9Q9ENH8</accession>
<keyword evidence="3" id="KW-1185">Reference proteome</keyword>
<dbReference type="EMBL" id="CP099426">
    <property type="protein sequence ID" value="USW57075.1"/>
    <property type="molecule type" value="Genomic_DNA"/>
</dbReference>